<keyword evidence="1" id="KW-0479">Metal-binding</keyword>
<proteinExistence type="predicted"/>
<dbReference type="InterPro" id="IPR011060">
    <property type="entry name" value="RibuloseP-bd_barrel"/>
</dbReference>
<dbReference type="Pfam" id="PF00834">
    <property type="entry name" value="Ribul_P_3_epim"/>
    <property type="match status" value="1"/>
</dbReference>
<organism evidence="3 5">
    <name type="scientific">Pseudaminobacter salicylatoxidans</name>
    <dbReference type="NCBI Taxonomy" id="93369"/>
    <lineage>
        <taxon>Bacteria</taxon>
        <taxon>Pseudomonadati</taxon>
        <taxon>Pseudomonadota</taxon>
        <taxon>Alphaproteobacteria</taxon>
        <taxon>Hyphomicrobiales</taxon>
        <taxon>Phyllobacteriaceae</taxon>
        <taxon>Pseudaminobacter</taxon>
    </lineage>
</organism>
<dbReference type="GO" id="GO:0016857">
    <property type="term" value="F:racemase and epimerase activity, acting on carbohydrates and derivatives"/>
    <property type="evidence" value="ECO:0007669"/>
    <property type="project" value="InterPro"/>
</dbReference>
<dbReference type="Gene3D" id="3.20.20.70">
    <property type="entry name" value="Aldolase class I"/>
    <property type="match status" value="1"/>
</dbReference>
<keyword evidence="2" id="KW-0413">Isomerase</keyword>
<dbReference type="PROSITE" id="PS01085">
    <property type="entry name" value="RIBUL_P_3_EPIMER_1"/>
    <property type="match status" value="1"/>
</dbReference>
<evidence type="ECO:0000313" key="5">
    <source>
        <dbReference type="Proteomes" id="UP000245396"/>
    </source>
</evidence>
<dbReference type="STRING" id="1192868.GCA_000304395_01649"/>
<protein>
    <submittedName>
        <fullName evidence="3">Ribulose phosphate 3-epimerase family protein</fullName>
    </submittedName>
</protein>
<comment type="caution">
    <text evidence="3">The sequence shown here is derived from an EMBL/GenBank/DDBJ whole genome shotgun (WGS) entry which is preliminary data.</text>
</comment>
<evidence type="ECO:0000256" key="1">
    <source>
        <dbReference type="ARBA" id="ARBA00022723"/>
    </source>
</evidence>
<dbReference type="AlphaFoldDB" id="A0A316BLD7"/>
<name>A0A316BLD7_PSESE</name>
<dbReference type="InterPro" id="IPR013785">
    <property type="entry name" value="Aldolase_TIM"/>
</dbReference>
<dbReference type="EMBL" id="QGGG01000026">
    <property type="protein sequence ID" value="PWJ73604.1"/>
    <property type="molecule type" value="Genomic_DNA"/>
</dbReference>
<reference evidence="3 5" key="1">
    <citation type="submission" date="2018-05" db="EMBL/GenBank/DDBJ databases">
        <title>Genomic Encyclopedia of Type Strains, Phase IV (KMG-IV): sequencing the most valuable type-strain genomes for metagenomic binning, comparative biology and taxonomic classification.</title>
        <authorList>
            <person name="Goeker M."/>
        </authorList>
    </citation>
    <scope>NUCLEOTIDE SEQUENCE [LARGE SCALE GENOMIC DNA]</scope>
    <source>
        <strain evidence="3 5">DSM 6986</strain>
    </source>
</reference>
<evidence type="ECO:0000313" key="3">
    <source>
        <dbReference type="EMBL" id="PWJ73604.1"/>
    </source>
</evidence>
<dbReference type="SUPFAM" id="SSF51366">
    <property type="entry name" value="Ribulose-phoshate binding barrel"/>
    <property type="match status" value="1"/>
</dbReference>
<feature type="non-terminal residue" evidence="3">
    <location>
        <position position="53"/>
    </location>
</feature>
<sequence length="53" mass="5567">MTAKTLIAPSVLSADFSRLGDEVEAVAASGADWIHLDVMDGHFVPNITFGPPV</sequence>
<dbReference type="GO" id="GO:0046872">
    <property type="term" value="F:metal ion binding"/>
    <property type="evidence" value="ECO:0007669"/>
    <property type="project" value="UniProtKB-KW"/>
</dbReference>
<dbReference type="GO" id="GO:0005975">
    <property type="term" value="P:carbohydrate metabolic process"/>
    <property type="evidence" value="ECO:0007669"/>
    <property type="project" value="InterPro"/>
</dbReference>
<dbReference type="InterPro" id="IPR000056">
    <property type="entry name" value="Ribul_P_3_epim-like"/>
</dbReference>
<evidence type="ECO:0000256" key="2">
    <source>
        <dbReference type="ARBA" id="ARBA00023235"/>
    </source>
</evidence>
<evidence type="ECO:0000313" key="4">
    <source>
        <dbReference type="EMBL" id="PWJ80461.1"/>
    </source>
</evidence>
<dbReference type="PANTHER" id="PTHR11749">
    <property type="entry name" value="RIBULOSE-5-PHOSPHATE-3-EPIMERASE"/>
    <property type="match status" value="1"/>
</dbReference>
<dbReference type="Proteomes" id="UP000245396">
    <property type="component" value="Unassembled WGS sequence"/>
</dbReference>
<dbReference type="EMBL" id="QGGG01000012">
    <property type="protein sequence ID" value="PWJ80461.1"/>
    <property type="molecule type" value="Genomic_DNA"/>
</dbReference>
<keyword evidence="5" id="KW-1185">Reference proteome</keyword>
<accession>A0A316BLD7</accession>
<gene>
    <name evidence="4" type="ORF">C7441_1121</name>
    <name evidence="3" type="ORF">C7441_12635</name>
</gene>